<protein>
    <submittedName>
        <fullName evidence="3">Uncharacterized protein</fullName>
    </submittedName>
</protein>
<keyword evidence="4" id="KW-1185">Reference proteome</keyword>
<sequence>MCYCYLLLLAGLVLSGSALAQTAAPPSAPTSDSVTYALAPPRSAPAPDLPWWLPNAQECAAIRAEENSSAPRAAQRRTRTLRRWAQEQPEPQRRP</sequence>
<evidence type="ECO:0000256" key="1">
    <source>
        <dbReference type="SAM" id="MobiDB-lite"/>
    </source>
</evidence>
<gene>
    <name evidence="3" type="ORF">EU557_21650</name>
</gene>
<organism evidence="3 4">
    <name type="scientific">Hymenobacter wooponensis</name>
    <dbReference type="NCBI Taxonomy" id="1525360"/>
    <lineage>
        <taxon>Bacteria</taxon>
        <taxon>Pseudomonadati</taxon>
        <taxon>Bacteroidota</taxon>
        <taxon>Cytophagia</taxon>
        <taxon>Cytophagales</taxon>
        <taxon>Hymenobacteraceae</taxon>
        <taxon>Hymenobacter</taxon>
    </lineage>
</organism>
<name>A0A4Z0MEV6_9BACT</name>
<accession>A0A4Z0MEV6</accession>
<dbReference type="EMBL" id="SRKZ01000007">
    <property type="protein sequence ID" value="TGD77900.1"/>
    <property type="molecule type" value="Genomic_DNA"/>
</dbReference>
<feature type="region of interest" description="Disordered" evidence="1">
    <location>
        <begin position="64"/>
        <end position="95"/>
    </location>
</feature>
<proteinExistence type="predicted"/>
<feature type="chain" id="PRO_5021242490" evidence="2">
    <location>
        <begin position="21"/>
        <end position="95"/>
    </location>
</feature>
<dbReference type="Proteomes" id="UP000298284">
    <property type="component" value="Unassembled WGS sequence"/>
</dbReference>
<dbReference type="RefSeq" id="WP_135532573.1">
    <property type="nucleotide sequence ID" value="NZ_SRKZ01000007.1"/>
</dbReference>
<reference evidence="3 4" key="1">
    <citation type="submission" date="2019-04" db="EMBL/GenBank/DDBJ databases">
        <authorList>
            <person name="Feng G."/>
            <person name="Zhang J."/>
            <person name="Zhu H."/>
        </authorList>
    </citation>
    <scope>NUCLEOTIDE SEQUENCE [LARGE SCALE GENOMIC DNA]</scope>
    <source>
        <strain evidence="3 4">JCM 19491</strain>
    </source>
</reference>
<evidence type="ECO:0000256" key="2">
    <source>
        <dbReference type="SAM" id="SignalP"/>
    </source>
</evidence>
<feature type="signal peptide" evidence="2">
    <location>
        <begin position="1"/>
        <end position="20"/>
    </location>
</feature>
<evidence type="ECO:0000313" key="3">
    <source>
        <dbReference type="EMBL" id="TGD77900.1"/>
    </source>
</evidence>
<evidence type="ECO:0000313" key="4">
    <source>
        <dbReference type="Proteomes" id="UP000298284"/>
    </source>
</evidence>
<dbReference type="OrthoDB" id="887165at2"/>
<dbReference type="AlphaFoldDB" id="A0A4Z0MEV6"/>
<comment type="caution">
    <text evidence="3">The sequence shown here is derived from an EMBL/GenBank/DDBJ whole genome shotgun (WGS) entry which is preliminary data.</text>
</comment>
<keyword evidence="2" id="KW-0732">Signal</keyword>